<comment type="caution">
    <text evidence="1">The sequence shown here is derived from an EMBL/GenBank/DDBJ whole genome shotgun (WGS) entry which is preliminary data.</text>
</comment>
<protein>
    <submittedName>
        <fullName evidence="1">Uncharacterized protein</fullName>
    </submittedName>
</protein>
<name>A0A9X1UH84_9BURK</name>
<dbReference type="Proteomes" id="UP001139308">
    <property type="component" value="Unassembled WGS sequence"/>
</dbReference>
<gene>
    <name evidence="1" type="ORF">L5014_23785</name>
</gene>
<evidence type="ECO:0000313" key="2">
    <source>
        <dbReference type="Proteomes" id="UP001139308"/>
    </source>
</evidence>
<sequence>METKLGLRPYYTAQEMVFRIKTATGPVYMRTARTNFLNEERAVVEVDTHRFIELWKREPYSSPRSEAHGTPVSWKADRKFADAVKGFGHGDSNPVPLANISCLMANEKVPVIEKRWGLFKKSVGYAEHTFPYVAFTDGITRTIWLAAHGAPCFPVECHVRDAELLQKEAGTEGSKWMTVDNLIPVSA</sequence>
<proteinExistence type="predicted"/>
<dbReference type="EMBL" id="JAKLJA010000023">
    <property type="protein sequence ID" value="MCG5076359.1"/>
    <property type="molecule type" value="Genomic_DNA"/>
</dbReference>
<dbReference type="AlphaFoldDB" id="A0A9X1UH84"/>
<dbReference type="Pfam" id="PF22162">
    <property type="entry name" value="PFIN"/>
    <property type="match status" value="1"/>
</dbReference>
<evidence type="ECO:0000313" key="1">
    <source>
        <dbReference type="EMBL" id="MCG5076359.1"/>
    </source>
</evidence>
<reference evidence="1" key="1">
    <citation type="submission" date="2022-01" db="EMBL/GenBank/DDBJ databases">
        <title>Genome sequence and assembly of Parabukholderia sp. RG36.</title>
        <authorList>
            <person name="Chhetri G."/>
        </authorList>
    </citation>
    <scope>NUCLEOTIDE SEQUENCE</scope>
    <source>
        <strain evidence="1">RG36</strain>
    </source>
</reference>
<keyword evidence="2" id="KW-1185">Reference proteome</keyword>
<dbReference type="InterPro" id="IPR054044">
    <property type="entry name" value="PFIN"/>
</dbReference>
<dbReference type="RefSeq" id="WP_238466234.1">
    <property type="nucleotide sequence ID" value="NZ_JAKLJA010000023.1"/>
</dbReference>
<organism evidence="1 2">
    <name type="scientific">Paraburkholderia tagetis</name>
    <dbReference type="NCBI Taxonomy" id="2913261"/>
    <lineage>
        <taxon>Bacteria</taxon>
        <taxon>Pseudomonadati</taxon>
        <taxon>Pseudomonadota</taxon>
        <taxon>Betaproteobacteria</taxon>
        <taxon>Burkholderiales</taxon>
        <taxon>Burkholderiaceae</taxon>
        <taxon>Paraburkholderia</taxon>
    </lineage>
</organism>
<accession>A0A9X1UH84</accession>